<evidence type="ECO:0000256" key="4">
    <source>
        <dbReference type="ARBA" id="ARBA00022989"/>
    </source>
</evidence>
<dbReference type="InterPro" id="IPR001851">
    <property type="entry name" value="ABC_transp_permease"/>
</dbReference>
<evidence type="ECO:0000313" key="7">
    <source>
        <dbReference type="EMBL" id="RFU94709.1"/>
    </source>
</evidence>
<comment type="subcellular location">
    <subcellularLocation>
        <location evidence="1">Cell membrane</location>
        <topology evidence="1">Multi-pass membrane protein</topology>
    </subcellularLocation>
</comment>
<evidence type="ECO:0000256" key="1">
    <source>
        <dbReference type="ARBA" id="ARBA00004651"/>
    </source>
</evidence>
<feature type="transmembrane region" description="Helical" evidence="6">
    <location>
        <begin position="187"/>
        <end position="210"/>
    </location>
</feature>
<dbReference type="EMBL" id="QUWK01000007">
    <property type="protein sequence ID" value="RFU94709.1"/>
    <property type="molecule type" value="Genomic_DNA"/>
</dbReference>
<comment type="caution">
    <text evidence="7">The sequence shown here is derived from an EMBL/GenBank/DDBJ whole genome shotgun (WGS) entry which is preliminary data.</text>
</comment>
<dbReference type="PANTHER" id="PTHR43370">
    <property type="entry name" value="SUGAR ABC TRANSPORTER INTEGRAL MEMBRANE PROTEIN-RELATED"/>
    <property type="match status" value="1"/>
</dbReference>
<feature type="transmembrane region" description="Helical" evidence="6">
    <location>
        <begin position="67"/>
        <end position="90"/>
    </location>
</feature>
<gene>
    <name evidence="7" type="ORF">DYP60_07570</name>
</gene>
<evidence type="ECO:0000256" key="5">
    <source>
        <dbReference type="ARBA" id="ARBA00023136"/>
    </source>
</evidence>
<protein>
    <submittedName>
        <fullName evidence="7">ABC transporter permease</fullName>
    </submittedName>
</protein>
<evidence type="ECO:0000256" key="3">
    <source>
        <dbReference type="ARBA" id="ARBA00022692"/>
    </source>
</evidence>
<proteinExistence type="predicted"/>
<evidence type="ECO:0000313" key="8">
    <source>
        <dbReference type="Proteomes" id="UP000264002"/>
    </source>
</evidence>
<dbReference type="RefSeq" id="WP_117330396.1">
    <property type="nucleotide sequence ID" value="NZ_QUWK01000007.1"/>
</dbReference>
<feature type="transmembrane region" description="Helical" evidence="6">
    <location>
        <begin position="102"/>
        <end position="121"/>
    </location>
</feature>
<accession>A0A372MFY8</accession>
<dbReference type="GO" id="GO:0005886">
    <property type="term" value="C:plasma membrane"/>
    <property type="evidence" value="ECO:0007669"/>
    <property type="project" value="UniProtKB-SubCell"/>
</dbReference>
<reference evidence="8" key="1">
    <citation type="submission" date="2018-08" db="EMBL/GenBank/DDBJ databases">
        <authorList>
            <person name="Grouzdev D.S."/>
            <person name="Krutkina M.S."/>
        </authorList>
    </citation>
    <scope>NUCLEOTIDE SEQUENCE [LARGE SCALE GENOMIC DNA]</scope>
    <source>
        <strain evidence="8">4-11</strain>
    </source>
</reference>
<feature type="transmembrane region" description="Helical" evidence="6">
    <location>
        <begin position="33"/>
        <end position="55"/>
    </location>
</feature>
<evidence type="ECO:0000256" key="6">
    <source>
        <dbReference type="SAM" id="Phobius"/>
    </source>
</evidence>
<feature type="transmembrane region" description="Helical" evidence="6">
    <location>
        <begin position="133"/>
        <end position="156"/>
    </location>
</feature>
<dbReference type="Pfam" id="PF02653">
    <property type="entry name" value="BPD_transp_2"/>
    <property type="match status" value="1"/>
</dbReference>
<reference evidence="7 8" key="2">
    <citation type="submission" date="2018-09" db="EMBL/GenBank/DDBJ databases">
        <title>Genome of Sphaerochaeta halotolerans strain 4-11.</title>
        <authorList>
            <person name="Nazina T.N."/>
            <person name="Sokolova D.S."/>
        </authorList>
    </citation>
    <scope>NUCLEOTIDE SEQUENCE [LARGE SCALE GENOMIC DNA]</scope>
    <source>
        <strain evidence="7 8">4-11</strain>
    </source>
</reference>
<keyword evidence="5 6" id="KW-0472">Membrane</keyword>
<keyword evidence="3 6" id="KW-0812">Transmembrane</keyword>
<dbReference type="GO" id="GO:0022857">
    <property type="term" value="F:transmembrane transporter activity"/>
    <property type="evidence" value="ECO:0007669"/>
    <property type="project" value="InterPro"/>
</dbReference>
<keyword evidence="8" id="KW-1185">Reference proteome</keyword>
<name>A0A372MFY8_9SPIR</name>
<dbReference type="CDD" id="cd06580">
    <property type="entry name" value="TM_PBP1_transp_TpRbsC_like"/>
    <property type="match status" value="1"/>
</dbReference>
<feature type="transmembrane region" description="Helical" evidence="6">
    <location>
        <begin position="222"/>
        <end position="251"/>
    </location>
</feature>
<feature type="transmembrane region" description="Helical" evidence="6">
    <location>
        <begin position="271"/>
        <end position="290"/>
    </location>
</feature>
<keyword evidence="4 6" id="KW-1133">Transmembrane helix</keyword>
<dbReference type="AlphaFoldDB" id="A0A372MFY8"/>
<sequence length="303" mass="31555">MSMILGMLPSVLMIVAPILITAIGGMICEKSGVVNIALEGLMAIGACTTAAAHVLMEMAGVPHTLSLFLALFMGLVVGGLFSIIHAVAAINFNADQTISGTGINLLSTGVTIFASQILFNADRTKEFMMGMQTDALGIYPTAYIAVAVVILSWFLLYKLPFGMHLRACGEHPGAAESVGINVKKMRYFAVLSSGVLAGLAGGCVVLTQTIQYTSNTINGRGFIALAAVSFGRWNPLGVTGAAFLFGTAQAFAIIANNVPALKVLPSEVFNILPYVVTLVALVLFSGKNYAPSAAGQPYEKGAS</sequence>
<feature type="transmembrane region" description="Helical" evidence="6">
    <location>
        <begin position="7"/>
        <end position="27"/>
    </location>
</feature>
<dbReference type="PANTHER" id="PTHR43370:SF1">
    <property type="entry name" value="GUANOSINE ABC TRANSPORTER PERMEASE PROTEIN NUPQ"/>
    <property type="match status" value="1"/>
</dbReference>
<organism evidence="7 8">
    <name type="scientific">Sphaerochaeta halotolerans</name>
    <dbReference type="NCBI Taxonomy" id="2293840"/>
    <lineage>
        <taxon>Bacteria</taxon>
        <taxon>Pseudomonadati</taxon>
        <taxon>Spirochaetota</taxon>
        <taxon>Spirochaetia</taxon>
        <taxon>Spirochaetales</taxon>
        <taxon>Sphaerochaetaceae</taxon>
        <taxon>Sphaerochaeta</taxon>
    </lineage>
</organism>
<evidence type="ECO:0000256" key="2">
    <source>
        <dbReference type="ARBA" id="ARBA00022475"/>
    </source>
</evidence>
<keyword evidence="2" id="KW-1003">Cell membrane</keyword>
<dbReference type="Proteomes" id="UP000264002">
    <property type="component" value="Unassembled WGS sequence"/>
</dbReference>
<dbReference type="OrthoDB" id="9792579at2"/>